<reference evidence="1 2" key="1">
    <citation type="submission" date="2021-03" db="EMBL/GenBank/DDBJ databases">
        <title>Genomic Encyclopedia of Type Strains, Phase IV (KMG-IV): sequencing the most valuable type-strain genomes for metagenomic binning, comparative biology and taxonomic classification.</title>
        <authorList>
            <person name="Goeker M."/>
        </authorList>
    </citation>
    <scope>NUCLEOTIDE SEQUENCE [LARGE SCALE GENOMIC DNA]</scope>
    <source>
        <strain evidence="1 2">DSM 13372</strain>
    </source>
</reference>
<comment type="caution">
    <text evidence="1">The sequence shown here is derived from an EMBL/GenBank/DDBJ whole genome shotgun (WGS) entry which is preliminary data.</text>
</comment>
<dbReference type="Proteomes" id="UP000730739">
    <property type="component" value="Unassembled WGS sequence"/>
</dbReference>
<protein>
    <submittedName>
        <fullName evidence="1">Uncharacterized protein</fullName>
    </submittedName>
</protein>
<name>A0ABS4R290_9HYPH</name>
<sequence length="61" mass="6554">MRVTAMADPALDTAALVERAEVRNGSLFPVSSVGRGWDFGPEIIGRNGVIADFHDVRIGGW</sequence>
<dbReference type="EMBL" id="JAGILA010000003">
    <property type="protein sequence ID" value="MBP2236400.1"/>
    <property type="molecule type" value="Genomic_DNA"/>
</dbReference>
<organism evidence="1 2">
    <name type="scientific">Sinorhizobium kostiense</name>
    <dbReference type="NCBI Taxonomy" id="76747"/>
    <lineage>
        <taxon>Bacteria</taxon>
        <taxon>Pseudomonadati</taxon>
        <taxon>Pseudomonadota</taxon>
        <taxon>Alphaproteobacteria</taxon>
        <taxon>Hyphomicrobiales</taxon>
        <taxon>Rhizobiaceae</taxon>
        <taxon>Sinorhizobium/Ensifer group</taxon>
        <taxon>Sinorhizobium</taxon>
    </lineage>
</organism>
<proteinExistence type="predicted"/>
<evidence type="ECO:0000313" key="2">
    <source>
        <dbReference type="Proteomes" id="UP000730739"/>
    </source>
</evidence>
<evidence type="ECO:0000313" key="1">
    <source>
        <dbReference type="EMBL" id="MBP2236400.1"/>
    </source>
</evidence>
<gene>
    <name evidence="1" type="ORF">J2Z31_002914</name>
</gene>
<accession>A0ABS4R290</accession>
<keyword evidence="2" id="KW-1185">Reference proteome</keyword>